<dbReference type="InterPro" id="IPR000866">
    <property type="entry name" value="AhpC/TSA"/>
</dbReference>
<gene>
    <name evidence="6" type="ORF">A8C32_19030</name>
</gene>
<dbReference type="PANTHER" id="PTHR42852:SF6">
    <property type="entry name" value="THIOL:DISULFIDE INTERCHANGE PROTEIN DSBE"/>
    <property type="match status" value="1"/>
</dbReference>
<protein>
    <recommendedName>
        <fullName evidence="5">Thioredoxin domain-containing protein</fullName>
    </recommendedName>
</protein>
<dbReference type="GO" id="GO:0016209">
    <property type="term" value="F:antioxidant activity"/>
    <property type="evidence" value="ECO:0007669"/>
    <property type="project" value="InterPro"/>
</dbReference>
<dbReference type="InterPro" id="IPR036249">
    <property type="entry name" value="Thioredoxin-like_sf"/>
</dbReference>
<evidence type="ECO:0000256" key="3">
    <source>
        <dbReference type="ARBA" id="ARBA00023157"/>
    </source>
</evidence>
<dbReference type="Gene3D" id="3.40.30.10">
    <property type="entry name" value="Glutaredoxin"/>
    <property type="match status" value="1"/>
</dbReference>
<reference evidence="6 7" key="1">
    <citation type="submission" date="2016-05" db="EMBL/GenBank/DDBJ databases">
        <title>Draft Genome Sequence of Algibacter sp. Strain SK-16 Isolated from the Surface Water of Aburatsubo Inlet.</title>
        <authorList>
            <person name="Wong S.-K."/>
            <person name="Yoshizawa S."/>
            <person name="Nakajima Y."/>
            <person name="Ogura Y."/>
            <person name="Tetsuya H."/>
            <person name="Hamasaki K."/>
        </authorList>
    </citation>
    <scope>NUCLEOTIDE SEQUENCE [LARGE SCALE GENOMIC DNA]</scope>
    <source>
        <strain evidence="6 7">SK-16</strain>
    </source>
</reference>
<dbReference type="CDD" id="cd02966">
    <property type="entry name" value="TlpA_like_family"/>
    <property type="match status" value="1"/>
</dbReference>
<dbReference type="RefSeq" id="WP_069831015.1">
    <property type="nucleotide sequence ID" value="NZ_MDJD01000049.1"/>
</dbReference>
<evidence type="ECO:0000256" key="1">
    <source>
        <dbReference type="ARBA" id="ARBA00004196"/>
    </source>
</evidence>
<evidence type="ECO:0000259" key="5">
    <source>
        <dbReference type="PROSITE" id="PS51352"/>
    </source>
</evidence>
<keyword evidence="3" id="KW-1015">Disulfide bond</keyword>
<dbReference type="SUPFAM" id="SSF52833">
    <property type="entry name" value="Thioredoxin-like"/>
    <property type="match status" value="1"/>
</dbReference>
<dbReference type="EMBL" id="MDJD01000049">
    <property type="protein sequence ID" value="OEK06126.1"/>
    <property type="molecule type" value="Genomic_DNA"/>
</dbReference>
<comment type="caution">
    <text evidence="6">The sequence shown here is derived from an EMBL/GenBank/DDBJ whole genome shotgun (WGS) entry which is preliminary data.</text>
</comment>
<evidence type="ECO:0000256" key="4">
    <source>
        <dbReference type="ARBA" id="ARBA00023284"/>
    </source>
</evidence>
<proteinExistence type="predicted"/>
<name>A0A1E5T445_9FLAO</name>
<dbReference type="Pfam" id="PF00578">
    <property type="entry name" value="AhpC-TSA"/>
    <property type="match status" value="1"/>
</dbReference>
<dbReference type="PANTHER" id="PTHR42852">
    <property type="entry name" value="THIOL:DISULFIDE INTERCHANGE PROTEIN DSBE"/>
    <property type="match status" value="1"/>
</dbReference>
<organism evidence="6 7">
    <name type="scientific">Flavivirga aquatica</name>
    <dbReference type="NCBI Taxonomy" id="1849968"/>
    <lineage>
        <taxon>Bacteria</taxon>
        <taxon>Pseudomonadati</taxon>
        <taxon>Bacteroidota</taxon>
        <taxon>Flavobacteriia</taxon>
        <taxon>Flavobacteriales</taxon>
        <taxon>Flavobacteriaceae</taxon>
        <taxon>Flavivirga</taxon>
    </lineage>
</organism>
<dbReference type="GO" id="GO:0017004">
    <property type="term" value="P:cytochrome complex assembly"/>
    <property type="evidence" value="ECO:0007669"/>
    <property type="project" value="UniProtKB-KW"/>
</dbReference>
<keyword evidence="2" id="KW-0201">Cytochrome c-type biogenesis</keyword>
<dbReference type="InterPro" id="IPR025380">
    <property type="entry name" value="DUF4369"/>
</dbReference>
<dbReference type="AlphaFoldDB" id="A0A1E5T445"/>
<keyword evidence="7" id="KW-1185">Reference proteome</keyword>
<comment type="subcellular location">
    <subcellularLocation>
        <location evidence="1">Cell envelope</location>
    </subcellularLocation>
</comment>
<sequence>MYYIVGTIDGINEGTVELIDYTYYEFGQVFNQAEIKDGLFHLQGSIKNIHECYLVVNHKYEAFFILEPAKMQIQLNIEKPLYEHDNYIGLEPTIINSEVNTLFTKYLHKEDSIYCLPEFKNLYNWHQNDSTQLNKLDHSYPIYKEQILTSKTLLDEKIDDLRMRFVIENGHSKIAPYIILNEGNGFDDYTYSIQDMQKICKIFQSKQKDSYYTRMCQNILVKARKLAKNTAAPDFLLESAEGTPTSLSTFKGKYVLLYFWTHWCGNSCKDDFIELKKLYKSYDRKDFEIVSISDDPEIKPWQKTIKKHQLTWPQLITNSKRDQLKSYDLSFIPTIYLLDRNGKILNKSLDLSQTKNCLNKFLHEEK</sequence>
<keyword evidence="4" id="KW-0676">Redox-active center</keyword>
<evidence type="ECO:0000313" key="7">
    <source>
        <dbReference type="Proteomes" id="UP000095713"/>
    </source>
</evidence>
<dbReference type="InterPro" id="IPR050553">
    <property type="entry name" value="Thioredoxin_ResA/DsbE_sf"/>
</dbReference>
<dbReference type="Proteomes" id="UP000095713">
    <property type="component" value="Unassembled WGS sequence"/>
</dbReference>
<dbReference type="Pfam" id="PF14289">
    <property type="entry name" value="DUF4369"/>
    <property type="match status" value="1"/>
</dbReference>
<evidence type="ECO:0000313" key="6">
    <source>
        <dbReference type="EMBL" id="OEK06126.1"/>
    </source>
</evidence>
<dbReference type="InterPro" id="IPR013766">
    <property type="entry name" value="Thioredoxin_domain"/>
</dbReference>
<feature type="domain" description="Thioredoxin" evidence="5">
    <location>
        <begin position="226"/>
        <end position="366"/>
    </location>
</feature>
<dbReference type="STRING" id="1849968.A8C32_19030"/>
<dbReference type="GO" id="GO:0030313">
    <property type="term" value="C:cell envelope"/>
    <property type="evidence" value="ECO:0007669"/>
    <property type="project" value="UniProtKB-SubCell"/>
</dbReference>
<evidence type="ECO:0000256" key="2">
    <source>
        <dbReference type="ARBA" id="ARBA00022748"/>
    </source>
</evidence>
<dbReference type="PROSITE" id="PS51352">
    <property type="entry name" value="THIOREDOXIN_2"/>
    <property type="match status" value="1"/>
</dbReference>
<accession>A0A1E5T445</accession>
<dbReference type="GO" id="GO:0016491">
    <property type="term" value="F:oxidoreductase activity"/>
    <property type="evidence" value="ECO:0007669"/>
    <property type="project" value="InterPro"/>
</dbReference>